<dbReference type="Gene3D" id="3.30.200.20">
    <property type="entry name" value="Phosphorylase Kinase, domain 1"/>
    <property type="match status" value="1"/>
</dbReference>
<evidence type="ECO:0000259" key="1">
    <source>
        <dbReference type="Pfam" id="PF01636"/>
    </source>
</evidence>
<dbReference type="RefSeq" id="WP_166511397.1">
    <property type="nucleotide sequence ID" value="NZ_VNHM01000006.1"/>
</dbReference>
<organism evidence="2 3">
    <name type="scientific">Desulfallas thermosapovorans DSM 6562</name>
    <dbReference type="NCBI Taxonomy" id="1121431"/>
    <lineage>
        <taxon>Bacteria</taxon>
        <taxon>Bacillati</taxon>
        <taxon>Bacillota</taxon>
        <taxon>Clostridia</taxon>
        <taxon>Eubacteriales</taxon>
        <taxon>Desulfallaceae</taxon>
        <taxon>Desulfallas</taxon>
    </lineage>
</organism>
<name>A0A5S4ZT89_9FIRM</name>
<dbReference type="Proteomes" id="UP000323166">
    <property type="component" value="Unassembled WGS sequence"/>
</dbReference>
<proteinExistence type="predicted"/>
<dbReference type="InterPro" id="IPR011009">
    <property type="entry name" value="Kinase-like_dom_sf"/>
</dbReference>
<evidence type="ECO:0000313" key="3">
    <source>
        <dbReference type="Proteomes" id="UP000323166"/>
    </source>
</evidence>
<comment type="caution">
    <text evidence="2">The sequence shown here is derived from an EMBL/GenBank/DDBJ whole genome shotgun (WGS) entry which is preliminary data.</text>
</comment>
<dbReference type="NCBIfam" id="TIGR02906">
    <property type="entry name" value="spore_CotS"/>
    <property type="match status" value="1"/>
</dbReference>
<dbReference type="EMBL" id="VNHM01000006">
    <property type="protein sequence ID" value="TYO95983.1"/>
    <property type="molecule type" value="Genomic_DNA"/>
</dbReference>
<accession>A0A5S4ZT89</accession>
<dbReference type="AlphaFoldDB" id="A0A5S4ZT89"/>
<feature type="domain" description="Aminoglycoside phosphotransferase" evidence="1">
    <location>
        <begin position="36"/>
        <end position="263"/>
    </location>
</feature>
<sequence>MTSSHSGHQCLLYNILKEYGHAGAQLLELRDKGKKTVWQVNSKGKKMILKKMPSSPTQTGFITEAANHLLNAGVRVPKLLVTNNNENFITVDNTAYILMEWVDGKQPDYTRDTKAILSALAAFHRGSSGFKPSPGYKCRSHLGTWLDSYQKKKKQLQTYTLHALKNRDNDEFWDTFLHSWKLALKRIDQAMDRLEKSNYRQWVALAGNSGALCHQDFTPKNLRMQKDGGITVFDLDSVTIDIPARDLRKIFNKFLKKPEGQNQVKILQLMASVYQETNPLTKEQWAVVTADLLFPHLLYGIVDKYYHKRAADWSPGKYLKKLKHLTLVEENKEEILSQFLVG</sequence>
<dbReference type="GO" id="GO:0042601">
    <property type="term" value="C:endospore-forming forespore"/>
    <property type="evidence" value="ECO:0007669"/>
    <property type="project" value="TreeGrafter"/>
</dbReference>
<keyword evidence="3" id="KW-1185">Reference proteome</keyword>
<dbReference type="InterPro" id="IPR002575">
    <property type="entry name" value="Aminoglycoside_PTrfase"/>
</dbReference>
<dbReference type="SUPFAM" id="SSF56112">
    <property type="entry name" value="Protein kinase-like (PK-like)"/>
    <property type="match status" value="1"/>
</dbReference>
<protein>
    <submittedName>
        <fullName evidence="2">Spore coat-associated protein S</fullName>
    </submittedName>
</protein>
<dbReference type="Gene3D" id="3.90.1200.10">
    <property type="match status" value="1"/>
</dbReference>
<dbReference type="InterPro" id="IPR014255">
    <property type="entry name" value="Spore_coat_CotS"/>
</dbReference>
<gene>
    <name evidence="2" type="ORF">LX24_01373</name>
</gene>
<dbReference type="PANTHER" id="PTHR39179">
    <property type="entry name" value="SPORE COAT PROTEIN I"/>
    <property type="match status" value="1"/>
</dbReference>
<reference evidence="2 3" key="1">
    <citation type="submission" date="2019-07" db="EMBL/GenBank/DDBJ databases">
        <title>Genomic Encyclopedia of Type Strains, Phase I: the one thousand microbial genomes (KMG-I) project.</title>
        <authorList>
            <person name="Kyrpides N."/>
        </authorList>
    </citation>
    <scope>NUCLEOTIDE SEQUENCE [LARGE SCALE GENOMIC DNA]</scope>
    <source>
        <strain evidence="2 3">DSM 6562</strain>
    </source>
</reference>
<dbReference type="PANTHER" id="PTHR39179:SF1">
    <property type="entry name" value="SPORE COAT PROTEIN I"/>
    <property type="match status" value="1"/>
</dbReference>
<dbReference type="Pfam" id="PF01636">
    <property type="entry name" value="APH"/>
    <property type="match status" value="1"/>
</dbReference>
<evidence type="ECO:0000313" key="2">
    <source>
        <dbReference type="EMBL" id="TYO95983.1"/>
    </source>
</evidence>
<dbReference type="InterPro" id="IPR047175">
    <property type="entry name" value="CotS-like"/>
</dbReference>